<dbReference type="HOGENOM" id="CLU_013458_2_0_7"/>
<dbReference type="KEGG" id="dgg:DGI_1973"/>
<dbReference type="STRING" id="1121448.DGI_1973"/>
<name>T2GAZ0_MEGG1</name>
<reference evidence="4 5" key="1">
    <citation type="journal article" date="2013" name="J. Bacteriol.">
        <title>Roles of HynAB and Ech, the only two hydrogenases found in the model sulfate reducer Desulfovibrio gigas.</title>
        <authorList>
            <person name="Morais-Silva F.O."/>
            <person name="Santos C.I."/>
            <person name="Rodrigues R."/>
            <person name="Pereira I.A."/>
            <person name="Rodrigues-Pousada C."/>
        </authorList>
    </citation>
    <scope>NUCLEOTIDE SEQUENCE [LARGE SCALE GENOMIC DNA]</scope>
    <source>
        <strain evidence="5">ATCC 19364 / DSM 1382 / NCIMB 9332 / VKM B-1759</strain>
    </source>
</reference>
<organism evidence="4 5">
    <name type="scientific">Megalodesulfovibrio gigas (strain ATCC 19364 / DSM 1382 / NCIMB 9332 / VKM B-1759)</name>
    <name type="common">Desulfovibrio gigas</name>
    <dbReference type="NCBI Taxonomy" id="1121448"/>
    <lineage>
        <taxon>Bacteria</taxon>
        <taxon>Pseudomonadati</taxon>
        <taxon>Thermodesulfobacteriota</taxon>
        <taxon>Desulfovibrionia</taxon>
        <taxon>Desulfovibrionales</taxon>
        <taxon>Desulfovibrionaceae</taxon>
        <taxon>Megalodesulfovibrio</taxon>
    </lineage>
</organism>
<dbReference type="eggNOG" id="COG1720">
    <property type="taxonomic scope" value="Bacteria"/>
</dbReference>
<dbReference type="InterPro" id="IPR036414">
    <property type="entry name" value="YaeB_N_sf"/>
</dbReference>
<dbReference type="InterPro" id="IPR023368">
    <property type="entry name" value="UPF0066_cons_site"/>
</dbReference>
<dbReference type="Proteomes" id="UP000016587">
    <property type="component" value="Chromosome"/>
</dbReference>
<evidence type="ECO:0000256" key="2">
    <source>
        <dbReference type="ARBA" id="ARBA00033753"/>
    </source>
</evidence>
<dbReference type="EMBL" id="CP006585">
    <property type="protein sequence ID" value="AGW13750.1"/>
    <property type="molecule type" value="Genomic_DNA"/>
</dbReference>
<sequence length="163" mass="17628">MNEVVFSPIGVLRTPHLRPESMPIQPAGARGVRGEALLAPHVGDGLLHLDGFSHLILLYVFHEVGPAKLRVTPFLDSQAHGVFATRAPCRPNPIGLSVVRLLGVEQDRLLLEDVDMLDGSPLLDIKPFVPSFDVPVDAVRIGWLAASHDAAEAARSDARFQHG</sequence>
<evidence type="ECO:0000313" key="4">
    <source>
        <dbReference type="EMBL" id="AGW13750.1"/>
    </source>
</evidence>
<dbReference type="Pfam" id="PF01980">
    <property type="entry name" value="TrmO_N"/>
    <property type="match status" value="1"/>
</dbReference>
<feature type="domain" description="TsaA-like" evidence="3">
    <location>
        <begin position="6"/>
        <end position="137"/>
    </location>
</feature>
<dbReference type="PANTHER" id="PTHR12818:SF0">
    <property type="entry name" value="TRNA (ADENINE(37)-N6)-METHYLTRANSFERASE"/>
    <property type="match status" value="1"/>
</dbReference>
<protein>
    <recommendedName>
        <fullName evidence="3">TsaA-like domain-containing protein</fullName>
    </recommendedName>
</protein>
<dbReference type="PANTHER" id="PTHR12818">
    <property type="entry name" value="TRNA (ADENINE(37)-N6)-METHYLTRANSFERASE"/>
    <property type="match status" value="1"/>
</dbReference>
<dbReference type="PROSITE" id="PS01318">
    <property type="entry name" value="TSAA_1"/>
    <property type="match status" value="1"/>
</dbReference>
<gene>
    <name evidence="4" type="ORF">DGI_1973</name>
</gene>
<dbReference type="Gene3D" id="2.40.30.70">
    <property type="entry name" value="YaeB-like"/>
    <property type="match status" value="1"/>
</dbReference>
<keyword evidence="1" id="KW-0949">S-adenosyl-L-methionine</keyword>
<dbReference type="InterPro" id="IPR036413">
    <property type="entry name" value="YaeB-like_sf"/>
</dbReference>
<dbReference type="PATRIC" id="fig|1121448.10.peg.1931"/>
<dbReference type="NCBIfam" id="TIGR00104">
    <property type="entry name" value="tRNA_TsaA"/>
    <property type="match status" value="1"/>
</dbReference>
<evidence type="ECO:0000259" key="3">
    <source>
        <dbReference type="PROSITE" id="PS51668"/>
    </source>
</evidence>
<dbReference type="PROSITE" id="PS51668">
    <property type="entry name" value="TSAA_2"/>
    <property type="match status" value="1"/>
</dbReference>
<keyword evidence="5" id="KW-1185">Reference proteome</keyword>
<evidence type="ECO:0000313" key="5">
    <source>
        <dbReference type="Proteomes" id="UP000016587"/>
    </source>
</evidence>
<dbReference type="AlphaFoldDB" id="T2GAZ0"/>
<proteinExistence type="inferred from homology"/>
<reference evidence="5" key="2">
    <citation type="submission" date="2013-07" db="EMBL/GenBank/DDBJ databases">
        <authorList>
            <person name="Morais-Silva F.O."/>
            <person name="Rezende A.M."/>
            <person name="Pimentel C."/>
            <person name="Resende D.M."/>
            <person name="Santos C.I."/>
            <person name="Clemente C."/>
            <person name="de Oliveira L.M."/>
            <person name="da Silva S.M."/>
            <person name="Costa D.A."/>
            <person name="Varela-Raposo A."/>
            <person name="Horacio E.C.A."/>
            <person name="Matos M."/>
            <person name="Flores O."/>
            <person name="Ruiz J.C."/>
            <person name="Rodrigues-Pousada C."/>
        </authorList>
    </citation>
    <scope>NUCLEOTIDE SEQUENCE [LARGE SCALE GENOMIC DNA]</scope>
    <source>
        <strain evidence="5">ATCC 19364 / DSM 1382 / NCIMB 9332 / VKM B-1759</strain>
    </source>
</reference>
<comment type="similarity">
    <text evidence="2">Belongs to the tRNA methyltransferase O family.</text>
</comment>
<evidence type="ECO:0000256" key="1">
    <source>
        <dbReference type="ARBA" id="ARBA00022691"/>
    </source>
</evidence>
<dbReference type="SUPFAM" id="SSF118196">
    <property type="entry name" value="YaeB-like"/>
    <property type="match status" value="1"/>
</dbReference>
<dbReference type="InterPro" id="IPR040372">
    <property type="entry name" value="YaeB-like"/>
</dbReference>
<accession>T2GAZ0</accession>
<dbReference type="InterPro" id="IPR023370">
    <property type="entry name" value="TrmO-like_N"/>
</dbReference>
<dbReference type="RefSeq" id="WP_021760647.1">
    <property type="nucleotide sequence ID" value="NC_022444.1"/>
</dbReference>
<dbReference type="CDD" id="cd09281">
    <property type="entry name" value="UPF0066"/>
    <property type="match status" value="1"/>
</dbReference>